<name>A0A3N7G545_POPTR</name>
<organism evidence="1 2">
    <name type="scientific">Populus trichocarpa</name>
    <name type="common">Western balsam poplar</name>
    <name type="synonym">Populus balsamifera subsp. trichocarpa</name>
    <dbReference type="NCBI Taxonomy" id="3694"/>
    <lineage>
        <taxon>Eukaryota</taxon>
        <taxon>Viridiplantae</taxon>
        <taxon>Streptophyta</taxon>
        <taxon>Embryophyta</taxon>
        <taxon>Tracheophyta</taxon>
        <taxon>Spermatophyta</taxon>
        <taxon>Magnoliopsida</taxon>
        <taxon>eudicotyledons</taxon>
        <taxon>Gunneridae</taxon>
        <taxon>Pentapetalae</taxon>
        <taxon>rosids</taxon>
        <taxon>fabids</taxon>
        <taxon>Malpighiales</taxon>
        <taxon>Salicaceae</taxon>
        <taxon>Saliceae</taxon>
        <taxon>Populus</taxon>
    </lineage>
</organism>
<keyword evidence="2" id="KW-1185">Reference proteome</keyword>
<sequence>MGWSHIPLPCVAASLPLQFGTSHETYIHTLLSFCF</sequence>
<evidence type="ECO:0000313" key="1">
    <source>
        <dbReference type="EMBL" id="RQP01131.1"/>
    </source>
</evidence>
<dbReference type="Proteomes" id="UP000006729">
    <property type="component" value="Chromosome 16"/>
</dbReference>
<gene>
    <name evidence="1" type="ORF">POPTR_016G009901</name>
</gene>
<dbReference type="InParanoid" id="A0A3N7G545"/>
<protein>
    <submittedName>
        <fullName evidence="1">Uncharacterized protein</fullName>
    </submittedName>
</protein>
<reference evidence="1 2" key="1">
    <citation type="journal article" date="2006" name="Science">
        <title>The genome of black cottonwood, Populus trichocarpa (Torr. &amp; Gray).</title>
        <authorList>
            <person name="Tuskan G.A."/>
            <person name="Difazio S."/>
            <person name="Jansson S."/>
            <person name="Bohlmann J."/>
            <person name="Grigoriev I."/>
            <person name="Hellsten U."/>
            <person name="Putnam N."/>
            <person name="Ralph S."/>
            <person name="Rombauts S."/>
            <person name="Salamov A."/>
            <person name="Schein J."/>
            <person name="Sterck L."/>
            <person name="Aerts A."/>
            <person name="Bhalerao R.R."/>
            <person name="Bhalerao R.P."/>
            <person name="Blaudez D."/>
            <person name="Boerjan W."/>
            <person name="Brun A."/>
            <person name="Brunner A."/>
            <person name="Busov V."/>
            <person name="Campbell M."/>
            <person name="Carlson J."/>
            <person name="Chalot M."/>
            <person name="Chapman J."/>
            <person name="Chen G.L."/>
            <person name="Cooper D."/>
            <person name="Coutinho P.M."/>
            <person name="Couturier J."/>
            <person name="Covert S."/>
            <person name="Cronk Q."/>
            <person name="Cunningham R."/>
            <person name="Davis J."/>
            <person name="Degroeve S."/>
            <person name="Dejardin A."/>
            <person name="Depamphilis C."/>
            <person name="Detter J."/>
            <person name="Dirks B."/>
            <person name="Dubchak I."/>
            <person name="Duplessis S."/>
            <person name="Ehlting J."/>
            <person name="Ellis B."/>
            <person name="Gendler K."/>
            <person name="Goodstein D."/>
            <person name="Gribskov M."/>
            <person name="Grimwood J."/>
            <person name="Groover A."/>
            <person name="Gunter L."/>
            <person name="Hamberger B."/>
            <person name="Heinze B."/>
            <person name="Helariutta Y."/>
            <person name="Henrissat B."/>
            <person name="Holligan D."/>
            <person name="Holt R."/>
            <person name="Huang W."/>
            <person name="Islam-Faridi N."/>
            <person name="Jones S."/>
            <person name="Jones-Rhoades M."/>
            <person name="Jorgensen R."/>
            <person name="Joshi C."/>
            <person name="Kangasjarvi J."/>
            <person name="Karlsson J."/>
            <person name="Kelleher C."/>
            <person name="Kirkpatrick R."/>
            <person name="Kirst M."/>
            <person name="Kohler A."/>
            <person name="Kalluri U."/>
            <person name="Larimer F."/>
            <person name="Leebens-Mack J."/>
            <person name="Leple J.C."/>
            <person name="Locascio P."/>
            <person name="Lou Y."/>
            <person name="Lucas S."/>
            <person name="Martin F."/>
            <person name="Montanini B."/>
            <person name="Napoli C."/>
            <person name="Nelson D.R."/>
            <person name="Nelson C."/>
            <person name="Nieminen K."/>
            <person name="Nilsson O."/>
            <person name="Pereda V."/>
            <person name="Peter G."/>
            <person name="Philippe R."/>
            <person name="Pilate G."/>
            <person name="Poliakov A."/>
            <person name="Razumovskaya J."/>
            <person name="Richardson P."/>
            <person name="Rinaldi C."/>
            <person name="Ritland K."/>
            <person name="Rouze P."/>
            <person name="Ryaboy D."/>
            <person name="Schmutz J."/>
            <person name="Schrader J."/>
            <person name="Segerman B."/>
            <person name="Shin H."/>
            <person name="Siddiqui A."/>
            <person name="Sterky F."/>
            <person name="Terry A."/>
            <person name="Tsai C.J."/>
            <person name="Uberbacher E."/>
            <person name="Unneberg P."/>
            <person name="Vahala J."/>
            <person name="Wall K."/>
            <person name="Wessler S."/>
            <person name="Yang G."/>
            <person name="Yin T."/>
            <person name="Douglas C."/>
            <person name="Marra M."/>
            <person name="Sandberg G."/>
            <person name="Van de Peer Y."/>
            <person name="Rokhsar D."/>
        </authorList>
    </citation>
    <scope>NUCLEOTIDE SEQUENCE [LARGE SCALE GENOMIC DNA]</scope>
    <source>
        <strain evidence="2">cv. Nisqually</strain>
    </source>
</reference>
<dbReference type="EMBL" id="CM009305">
    <property type="protein sequence ID" value="RQP01131.1"/>
    <property type="molecule type" value="Genomic_DNA"/>
</dbReference>
<accession>A0A3N7G545</accession>
<evidence type="ECO:0000313" key="2">
    <source>
        <dbReference type="Proteomes" id="UP000006729"/>
    </source>
</evidence>
<dbReference type="AlphaFoldDB" id="A0A3N7G545"/>
<proteinExistence type="predicted"/>